<comment type="caution">
    <text evidence="1">The sequence shown here is derived from an EMBL/GenBank/DDBJ whole genome shotgun (WGS) entry which is preliminary data.</text>
</comment>
<dbReference type="AlphaFoldDB" id="A0A645BMV1"/>
<accession>A0A645BMV1</accession>
<dbReference type="EMBL" id="VSSQ01020768">
    <property type="protein sequence ID" value="MPM65881.1"/>
    <property type="molecule type" value="Genomic_DNA"/>
</dbReference>
<proteinExistence type="predicted"/>
<name>A0A645BMV1_9ZZZZ</name>
<sequence>MSYLNTYAVGGDWSSIFGFVGTDCPNYHLDNGTLVRDESLLGDYTAKVAAASAEYEDINTRFDLFAQAEYTLINELGIYKPLTMQGQGRQVSVSHAAGYESPQGAYGLSSNRLEGLWVMVDNILRSDRMKAIKTFEDNKAAYAAAHGAINIY</sequence>
<reference evidence="1" key="1">
    <citation type="submission" date="2019-08" db="EMBL/GenBank/DDBJ databases">
        <authorList>
            <person name="Kucharzyk K."/>
            <person name="Murdoch R.W."/>
            <person name="Higgins S."/>
            <person name="Loffler F."/>
        </authorList>
    </citation>
    <scope>NUCLEOTIDE SEQUENCE</scope>
</reference>
<organism evidence="1">
    <name type="scientific">bioreactor metagenome</name>
    <dbReference type="NCBI Taxonomy" id="1076179"/>
    <lineage>
        <taxon>unclassified sequences</taxon>
        <taxon>metagenomes</taxon>
        <taxon>ecological metagenomes</taxon>
    </lineage>
</organism>
<gene>
    <name evidence="1" type="ORF">SDC9_112785</name>
</gene>
<evidence type="ECO:0000313" key="1">
    <source>
        <dbReference type="EMBL" id="MPM65881.1"/>
    </source>
</evidence>
<protein>
    <submittedName>
        <fullName evidence="1">Uncharacterized protein</fullName>
    </submittedName>
</protein>